<dbReference type="Proteomes" id="UP000250266">
    <property type="component" value="Unassembled WGS sequence"/>
</dbReference>
<feature type="region of interest" description="Disordered" evidence="2">
    <location>
        <begin position="161"/>
        <end position="181"/>
    </location>
</feature>
<feature type="domain" description="Expansin-like EG45" evidence="4">
    <location>
        <begin position="196"/>
        <end position="288"/>
    </location>
</feature>
<dbReference type="InterPro" id="IPR009009">
    <property type="entry name" value="RlpA-like_DPBB"/>
</dbReference>
<dbReference type="PANTHER" id="PTHR31836:SF21">
    <property type="entry name" value="EXPANSIN-LIKE PROTEIN 7"/>
    <property type="match status" value="1"/>
</dbReference>
<accession>A0A8E2EK25</accession>
<dbReference type="Pfam" id="PF03330">
    <property type="entry name" value="DPBB_1"/>
    <property type="match status" value="1"/>
</dbReference>
<dbReference type="OrthoDB" id="406505at2759"/>
<dbReference type="InterPro" id="IPR007112">
    <property type="entry name" value="Expansin/allergen_DPBB_dom"/>
</dbReference>
<name>A0A8E2EK25_9PEZI</name>
<feature type="signal peptide" evidence="3">
    <location>
        <begin position="1"/>
        <end position="17"/>
    </location>
</feature>
<dbReference type="InterPro" id="IPR036749">
    <property type="entry name" value="Expansin_CBD_sf"/>
</dbReference>
<evidence type="ECO:0000259" key="4">
    <source>
        <dbReference type="PROSITE" id="PS50842"/>
    </source>
</evidence>
<organism evidence="5 6">
    <name type="scientific">Lepidopterella palustris CBS 459.81</name>
    <dbReference type="NCBI Taxonomy" id="1314670"/>
    <lineage>
        <taxon>Eukaryota</taxon>
        <taxon>Fungi</taxon>
        <taxon>Dikarya</taxon>
        <taxon>Ascomycota</taxon>
        <taxon>Pezizomycotina</taxon>
        <taxon>Dothideomycetes</taxon>
        <taxon>Pleosporomycetidae</taxon>
        <taxon>Mytilinidiales</taxon>
        <taxon>Argynnaceae</taxon>
        <taxon>Lepidopterella</taxon>
    </lineage>
</organism>
<gene>
    <name evidence="5" type="ORF">K432DRAFT_343010</name>
</gene>
<evidence type="ECO:0000313" key="6">
    <source>
        <dbReference type="Proteomes" id="UP000250266"/>
    </source>
</evidence>
<evidence type="ECO:0000313" key="5">
    <source>
        <dbReference type="EMBL" id="OCK85452.1"/>
    </source>
</evidence>
<evidence type="ECO:0000256" key="3">
    <source>
        <dbReference type="SAM" id="SignalP"/>
    </source>
</evidence>
<protein>
    <submittedName>
        <fullName evidence="5">Carbohydrate-binding module family 63 protein</fullName>
    </submittedName>
</protein>
<dbReference type="PROSITE" id="PS50842">
    <property type="entry name" value="EXPANSIN_EG45"/>
    <property type="match status" value="1"/>
</dbReference>
<dbReference type="InterPro" id="IPR051477">
    <property type="entry name" value="Expansin_CellWall"/>
</dbReference>
<sequence>MRTPLVALAASLSLALAQSDFCSQHLVYVTITPTTTVTCGGTVYSTTTQTTTVTVKAAQAALSSTNQAALSAISQTPESTTTLLQTIIVQPSPIPTSATSRSVYYSNTTSSSLAQSSIHFIFVGDSTAQSAEATSFGSAAGGNAALTPSSSALTTVISSATSTSTPSAPVATSSSTTALSSDNAGQATYYGGNLVGGTCSFSTYTLPSGIFGTALSDSNWDSAGNCGACISVTGPSGNSITAMIVDQCPGCGTNHLDLFPDAFSALADPGKGVIDVTWDIVPCGISSPLSLRNKEGTSKYWFSMQVINSNIPVSKLEVSTDGGSTWASTTRQSYNFFENSSGFGTDTVDVRVTSSTGETIVVQNVGVASGTTFTASENFS</sequence>
<dbReference type="SUPFAM" id="SSF49590">
    <property type="entry name" value="PHL pollen allergen"/>
    <property type="match status" value="1"/>
</dbReference>
<evidence type="ECO:0000256" key="2">
    <source>
        <dbReference type="SAM" id="MobiDB-lite"/>
    </source>
</evidence>
<dbReference type="AlphaFoldDB" id="A0A8E2EK25"/>
<evidence type="ECO:0000256" key="1">
    <source>
        <dbReference type="ARBA" id="ARBA00022729"/>
    </source>
</evidence>
<dbReference type="Gene3D" id="2.40.40.10">
    <property type="entry name" value="RlpA-like domain"/>
    <property type="match status" value="1"/>
</dbReference>
<keyword evidence="1 3" id="KW-0732">Signal</keyword>
<dbReference type="EMBL" id="KV744818">
    <property type="protein sequence ID" value="OCK85452.1"/>
    <property type="molecule type" value="Genomic_DNA"/>
</dbReference>
<dbReference type="NCBIfam" id="NF041144">
    <property type="entry name" value="expansin_EXLX1"/>
    <property type="match status" value="1"/>
</dbReference>
<dbReference type="InterPro" id="IPR036908">
    <property type="entry name" value="RlpA-like_sf"/>
</dbReference>
<keyword evidence="6" id="KW-1185">Reference proteome</keyword>
<dbReference type="PANTHER" id="PTHR31836">
    <property type="match status" value="1"/>
</dbReference>
<dbReference type="CDD" id="cd22271">
    <property type="entry name" value="DPBB_EXP_N-like"/>
    <property type="match status" value="1"/>
</dbReference>
<proteinExistence type="predicted"/>
<dbReference type="InterPro" id="IPR049818">
    <property type="entry name" value="Expansin_EXLX1-like"/>
</dbReference>
<feature type="chain" id="PRO_5034740325" evidence="3">
    <location>
        <begin position="18"/>
        <end position="380"/>
    </location>
</feature>
<reference evidence="5 6" key="1">
    <citation type="journal article" date="2016" name="Nat. Commun.">
        <title>Ectomycorrhizal ecology is imprinted in the genome of the dominant symbiotic fungus Cenococcum geophilum.</title>
        <authorList>
            <consortium name="DOE Joint Genome Institute"/>
            <person name="Peter M."/>
            <person name="Kohler A."/>
            <person name="Ohm R.A."/>
            <person name="Kuo A."/>
            <person name="Krutzmann J."/>
            <person name="Morin E."/>
            <person name="Arend M."/>
            <person name="Barry K.W."/>
            <person name="Binder M."/>
            <person name="Choi C."/>
            <person name="Clum A."/>
            <person name="Copeland A."/>
            <person name="Grisel N."/>
            <person name="Haridas S."/>
            <person name="Kipfer T."/>
            <person name="LaButti K."/>
            <person name="Lindquist E."/>
            <person name="Lipzen A."/>
            <person name="Maire R."/>
            <person name="Meier B."/>
            <person name="Mihaltcheva S."/>
            <person name="Molinier V."/>
            <person name="Murat C."/>
            <person name="Poggeler S."/>
            <person name="Quandt C.A."/>
            <person name="Sperisen C."/>
            <person name="Tritt A."/>
            <person name="Tisserant E."/>
            <person name="Crous P.W."/>
            <person name="Henrissat B."/>
            <person name="Nehls U."/>
            <person name="Egli S."/>
            <person name="Spatafora J.W."/>
            <person name="Grigoriev I.V."/>
            <person name="Martin F.M."/>
        </authorList>
    </citation>
    <scope>NUCLEOTIDE SEQUENCE [LARGE SCALE GENOMIC DNA]</scope>
    <source>
        <strain evidence="5 6">CBS 459.81</strain>
    </source>
</reference>
<dbReference type="Gene3D" id="2.60.40.760">
    <property type="entry name" value="Expansin, cellulose-binding-like domain"/>
    <property type="match status" value="1"/>
</dbReference>
<dbReference type="SUPFAM" id="SSF50685">
    <property type="entry name" value="Barwin-like endoglucanases"/>
    <property type="match status" value="1"/>
</dbReference>